<dbReference type="Pfam" id="PF00491">
    <property type="entry name" value="Arginase"/>
    <property type="match status" value="1"/>
</dbReference>
<evidence type="ECO:0000256" key="5">
    <source>
        <dbReference type="SAM" id="MobiDB-lite"/>
    </source>
</evidence>
<keyword evidence="9" id="KW-1185">Reference proteome</keyword>
<dbReference type="PANTHER" id="PTHR11358:SF26">
    <property type="entry name" value="GUANIDINO ACID HYDROLASE, MITOCHONDRIAL"/>
    <property type="match status" value="1"/>
</dbReference>
<dbReference type="GO" id="GO:0033389">
    <property type="term" value="P:putrescine biosynthetic process from arginine, via agmatine"/>
    <property type="evidence" value="ECO:0007669"/>
    <property type="project" value="TreeGrafter"/>
</dbReference>
<dbReference type="SUPFAM" id="SSF55920">
    <property type="entry name" value="Creatinase/aminopeptidase"/>
    <property type="match status" value="1"/>
</dbReference>
<dbReference type="AlphaFoldDB" id="A0A840IBV1"/>
<dbReference type="GO" id="GO:0008783">
    <property type="term" value="F:agmatinase activity"/>
    <property type="evidence" value="ECO:0007669"/>
    <property type="project" value="TreeGrafter"/>
</dbReference>
<dbReference type="Pfam" id="PF00557">
    <property type="entry name" value="Peptidase_M24"/>
    <property type="match status" value="1"/>
</dbReference>
<reference evidence="8 9" key="1">
    <citation type="submission" date="2020-08" db="EMBL/GenBank/DDBJ databases">
        <title>Genomic Encyclopedia of Archaeal and Bacterial Type Strains, Phase II (KMG-II): from individual species to whole genera.</title>
        <authorList>
            <person name="Goeker M."/>
        </authorList>
    </citation>
    <scope>NUCLEOTIDE SEQUENCE [LARGE SCALE GENOMIC DNA]</scope>
    <source>
        <strain evidence="8 9">DSM 23288</strain>
    </source>
</reference>
<evidence type="ECO:0000259" key="6">
    <source>
        <dbReference type="Pfam" id="PF00557"/>
    </source>
</evidence>
<evidence type="ECO:0000256" key="1">
    <source>
        <dbReference type="ARBA" id="ARBA00009227"/>
    </source>
</evidence>
<feature type="region of interest" description="Disordered" evidence="5">
    <location>
        <begin position="408"/>
        <end position="448"/>
    </location>
</feature>
<dbReference type="InterPro" id="IPR020855">
    <property type="entry name" value="Ureohydrolase_Mn_BS"/>
</dbReference>
<evidence type="ECO:0000313" key="8">
    <source>
        <dbReference type="EMBL" id="MBB4662172.1"/>
    </source>
</evidence>
<sequence length="755" mass="80747">MTTIDTPGFAASRALDRRGLEADVAARRATLARLLRERGLDALVVASEANAHYLTGYETTFFGNRSKPFVVVLLADGTATVVCHVGEATSVELDAIDVAVRPYVGPAVLDADGVQVDYQVPAVEELVALLHERDVAAIGIEEKWHFIPGFTLHAFDRLRLFDGQVSDASGLIWRARRVKSPWELERMRHAAEICEEAHQAFAAQARVGMSERDLGRLLRRCAYDAGAERIGYSGIIAGVDRAPLGGPTDRPWERGQLLFADLCLQIGGGYFADFNRVYASAPPTREQQAAYEQLNVALRRAREVVAAGTPVAELAAALLGEAPSIYARAGHGLGQEMPEPPSLSPHDPTPLRAGEVLCLEPNGEFAGVGWLVGEEEVVVADGGHQPLSVRFPEELRVIGGAAGPARAAGEAQAGAQAGPARAEQPVATAASPSASPFADAQAGRPDLQPLDSAVIPRYAEVATFMRLPRVESLEHVDVGVFGVPFDNATFRGGTREGPAAVREASRAIRRVNPSTGTSPFDLVNVADVGDAPVNVLDVPGSFAAVERYVRELREHGVAPLAVGGDHSTTLPIFRGLRDAAPFGVVQFDSHADIQDRFFGQRDTHASLMRRAVEEGLIDPRRVVQIGLRGTRFGDDDIQYGVDAGFTAITYDEYEEIGRAAVIERIREVIGDAPVYVTYDIDGLDPSHAPGTAAREPGGLSMRDSQVILRSMSGMDVIGGDVCEIAPSLDPTGLTQFSGANLLFEICCLIATARAR</sequence>
<dbReference type="Gene3D" id="3.40.350.10">
    <property type="entry name" value="Creatinase/prolidase N-terminal domain"/>
    <property type="match status" value="1"/>
</dbReference>
<organism evidence="8 9">
    <name type="scientific">Conexibacter arvalis</name>
    <dbReference type="NCBI Taxonomy" id="912552"/>
    <lineage>
        <taxon>Bacteria</taxon>
        <taxon>Bacillati</taxon>
        <taxon>Actinomycetota</taxon>
        <taxon>Thermoleophilia</taxon>
        <taxon>Solirubrobacterales</taxon>
        <taxon>Conexibacteraceae</taxon>
        <taxon>Conexibacter</taxon>
    </lineage>
</organism>
<dbReference type="PANTHER" id="PTHR11358">
    <property type="entry name" value="ARGINASE/AGMATINASE"/>
    <property type="match status" value="1"/>
</dbReference>
<dbReference type="CDD" id="cd11592">
    <property type="entry name" value="Agmatinase_PAH"/>
    <property type="match status" value="1"/>
</dbReference>
<dbReference type="InterPro" id="IPR000587">
    <property type="entry name" value="Creatinase_N"/>
</dbReference>
<evidence type="ECO:0000313" key="9">
    <source>
        <dbReference type="Proteomes" id="UP000585272"/>
    </source>
</evidence>
<evidence type="ECO:0000256" key="4">
    <source>
        <dbReference type="RuleBase" id="RU003684"/>
    </source>
</evidence>
<dbReference type="Pfam" id="PF01321">
    <property type="entry name" value="Creatinase_N"/>
    <property type="match status" value="1"/>
</dbReference>
<name>A0A840IBV1_9ACTN</name>
<dbReference type="PRINTS" id="PR00116">
    <property type="entry name" value="ARGINASE"/>
</dbReference>
<keyword evidence="3 4" id="KW-0378">Hydrolase</keyword>
<dbReference type="InterPro" id="IPR029149">
    <property type="entry name" value="Creatin/AminoP/Spt16_N"/>
</dbReference>
<dbReference type="SUPFAM" id="SSF52768">
    <property type="entry name" value="Arginase/deacetylase"/>
    <property type="match status" value="1"/>
</dbReference>
<feature type="domain" description="Peptidase M24" evidence="6">
    <location>
        <begin position="185"/>
        <end position="379"/>
    </location>
</feature>
<dbReference type="GO" id="GO:0046872">
    <property type="term" value="F:metal ion binding"/>
    <property type="evidence" value="ECO:0007669"/>
    <property type="project" value="UniProtKB-KW"/>
</dbReference>
<dbReference type="InterPro" id="IPR000994">
    <property type="entry name" value="Pept_M24"/>
</dbReference>
<dbReference type="PROSITE" id="PS01053">
    <property type="entry name" value="ARGINASE_1"/>
    <property type="match status" value="1"/>
</dbReference>
<evidence type="ECO:0000256" key="3">
    <source>
        <dbReference type="ARBA" id="ARBA00022801"/>
    </source>
</evidence>
<feature type="domain" description="Creatinase N-terminal" evidence="7">
    <location>
        <begin position="27"/>
        <end position="178"/>
    </location>
</feature>
<feature type="region of interest" description="Disordered" evidence="5">
    <location>
        <begin position="331"/>
        <end position="352"/>
    </location>
</feature>
<dbReference type="Proteomes" id="UP000585272">
    <property type="component" value="Unassembled WGS sequence"/>
</dbReference>
<accession>A0A840IBV1</accession>
<dbReference type="InterPro" id="IPR023696">
    <property type="entry name" value="Ureohydrolase_dom_sf"/>
</dbReference>
<dbReference type="RefSeq" id="WP_183341167.1">
    <property type="nucleotide sequence ID" value="NZ_JACHNU010000002.1"/>
</dbReference>
<dbReference type="InterPro" id="IPR036005">
    <property type="entry name" value="Creatinase/aminopeptidase-like"/>
</dbReference>
<keyword evidence="2" id="KW-0479">Metal-binding</keyword>
<evidence type="ECO:0000256" key="2">
    <source>
        <dbReference type="ARBA" id="ARBA00022723"/>
    </source>
</evidence>
<gene>
    <name evidence="8" type="ORF">BDZ31_001758</name>
</gene>
<proteinExistence type="inferred from homology"/>
<dbReference type="PROSITE" id="PS51409">
    <property type="entry name" value="ARGINASE_2"/>
    <property type="match status" value="1"/>
</dbReference>
<dbReference type="InterPro" id="IPR006035">
    <property type="entry name" value="Ureohydrolase"/>
</dbReference>
<dbReference type="Gene3D" id="3.40.800.10">
    <property type="entry name" value="Ureohydrolase domain"/>
    <property type="match status" value="1"/>
</dbReference>
<protein>
    <submittedName>
        <fullName evidence="8">Agmatinase</fullName>
    </submittedName>
</protein>
<evidence type="ECO:0000259" key="7">
    <source>
        <dbReference type="Pfam" id="PF01321"/>
    </source>
</evidence>
<comment type="caution">
    <text evidence="8">The sequence shown here is derived from an EMBL/GenBank/DDBJ whole genome shotgun (WGS) entry which is preliminary data.</text>
</comment>
<comment type="similarity">
    <text evidence="1">Belongs to the arginase family. Agmatinase subfamily.</text>
</comment>
<dbReference type="EMBL" id="JACHNU010000002">
    <property type="protein sequence ID" value="MBB4662172.1"/>
    <property type="molecule type" value="Genomic_DNA"/>
</dbReference>
<feature type="compositionally biased region" description="Low complexity" evidence="5">
    <location>
        <begin position="408"/>
        <end position="442"/>
    </location>
</feature>
<dbReference type="Gene3D" id="3.90.230.10">
    <property type="entry name" value="Creatinase/methionine aminopeptidase superfamily"/>
    <property type="match status" value="1"/>
</dbReference>
<dbReference type="CDD" id="cd01066">
    <property type="entry name" value="APP_MetAP"/>
    <property type="match status" value="1"/>
</dbReference>
<dbReference type="SUPFAM" id="SSF53092">
    <property type="entry name" value="Creatinase/prolidase N-terminal domain"/>
    <property type="match status" value="1"/>
</dbReference>